<evidence type="ECO:0008006" key="4">
    <source>
        <dbReference type="Google" id="ProtNLM"/>
    </source>
</evidence>
<feature type="transmembrane region" description="Helical" evidence="1">
    <location>
        <begin position="121"/>
        <end position="143"/>
    </location>
</feature>
<accession>A0A838ZRI3</accession>
<comment type="caution">
    <text evidence="2">The sequence shown here is derived from an EMBL/GenBank/DDBJ whole genome shotgun (WGS) entry which is preliminary data.</text>
</comment>
<evidence type="ECO:0000313" key="2">
    <source>
        <dbReference type="EMBL" id="MBA5628179.1"/>
    </source>
</evidence>
<keyword evidence="1" id="KW-1133">Transmembrane helix</keyword>
<evidence type="ECO:0000313" key="3">
    <source>
        <dbReference type="Proteomes" id="UP000552241"/>
    </source>
</evidence>
<gene>
    <name evidence="2" type="ORF">HU137_00175</name>
</gene>
<keyword evidence="1" id="KW-0812">Transmembrane</keyword>
<feature type="transmembrane region" description="Helical" evidence="1">
    <location>
        <begin position="7"/>
        <end position="27"/>
    </location>
</feature>
<keyword evidence="1" id="KW-0472">Membrane</keyword>
<protein>
    <recommendedName>
        <fullName evidence="4">DUF4149 domain-containing protein</fullName>
    </recommendedName>
</protein>
<sequence>MKNNQPILLLGIGIFFWLAISGFGYAIKKLFMDFMMNMENGNGIWIGIIGETFELVFILAGLKYLIHILKSKVIKLETLFFVVIGLLFLSQIFQFIIPIGFEEFFRSEFYFENLELFYANTTYHFISGGIGILTYILMIILIYQSRNDILAEKDQIEKIGNSNS</sequence>
<name>A0A838ZRI3_9FLAO</name>
<feature type="transmembrane region" description="Helical" evidence="1">
    <location>
        <begin position="43"/>
        <end position="66"/>
    </location>
</feature>
<organism evidence="2 3">
    <name type="scientific">Moheibacter lacus</name>
    <dbReference type="NCBI Taxonomy" id="2745851"/>
    <lineage>
        <taxon>Bacteria</taxon>
        <taxon>Pseudomonadati</taxon>
        <taxon>Bacteroidota</taxon>
        <taxon>Flavobacteriia</taxon>
        <taxon>Flavobacteriales</taxon>
        <taxon>Weeksellaceae</taxon>
        <taxon>Moheibacter</taxon>
    </lineage>
</organism>
<keyword evidence="3" id="KW-1185">Reference proteome</keyword>
<evidence type="ECO:0000256" key="1">
    <source>
        <dbReference type="SAM" id="Phobius"/>
    </source>
</evidence>
<dbReference type="Proteomes" id="UP000552241">
    <property type="component" value="Unassembled WGS sequence"/>
</dbReference>
<proteinExistence type="predicted"/>
<reference evidence="2 3" key="1">
    <citation type="submission" date="2020-07" db="EMBL/GenBank/DDBJ databases">
        <title>Moheibacter lacus sp. nov., a member of the family Flavobacteriaceae isolated from freshwater lake sediment.</title>
        <authorList>
            <person name="Liu Y."/>
        </authorList>
    </citation>
    <scope>NUCLEOTIDE SEQUENCE [LARGE SCALE GENOMIC DNA]</scope>
    <source>
        <strain evidence="2 3">BDHS18</strain>
    </source>
</reference>
<dbReference type="AlphaFoldDB" id="A0A838ZRI3"/>
<dbReference type="RefSeq" id="WP_182041793.1">
    <property type="nucleotide sequence ID" value="NZ_JACDZE010000001.1"/>
</dbReference>
<feature type="transmembrane region" description="Helical" evidence="1">
    <location>
        <begin position="78"/>
        <end position="101"/>
    </location>
</feature>
<dbReference type="EMBL" id="JACDZE010000001">
    <property type="protein sequence ID" value="MBA5628179.1"/>
    <property type="molecule type" value="Genomic_DNA"/>
</dbReference>